<name>A0A1D9LNJ0_9NEIS</name>
<dbReference type="Pfam" id="PF16778">
    <property type="entry name" value="Phage_tail_APC"/>
    <property type="match status" value="1"/>
</dbReference>
<proteinExistence type="predicted"/>
<evidence type="ECO:0000259" key="1">
    <source>
        <dbReference type="Pfam" id="PF16778"/>
    </source>
</evidence>
<dbReference type="AlphaFoldDB" id="A0A1D9LNJ0"/>
<reference evidence="2 3" key="1">
    <citation type="submission" date="2016-10" db="EMBL/GenBank/DDBJ databases">
        <title>Chromobacterium muskegensis sp. nov., an insecticidal bacterium isolated from Sphagnum bogs.</title>
        <authorList>
            <person name="Sparks M.E."/>
            <person name="Blackburn M.B."/>
            <person name="Gundersen-Rindal D.E."/>
            <person name="Mitchell A."/>
            <person name="Farrar R."/>
            <person name="Kuhar D."/>
        </authorList>
    </citation>
    <scope>NUCLEOTIDE SEQUENCE [LARGE SCALE GENOMIC DNA]</scope>
    <source>
        <strain evidence="2 3">21-1</strain>
    </source>
</reference>
<protein>
    <recommendedName>
        <fullName evidence="1">Phage tail assembly chaperone-like domain-containing protein</fullName>
    </recommendedName>
</protein>
<sequence length="60" mass="6980">MQTLRIERDERLRACDWTQVQDVALTADQKATWVKYRQALRDLPETIADVGQIAWPQLPA</sequence>
<dbReference type="Gene3D" id="6.10.140.1310">
    <property type="match status" value="1"/>
</dbReference>
<feature type="domain" description="Phage tail assembly chaperone-like" evidence="1">
    <location>
        <begin position="1"/>
        <end position="60"/>
    </location>
</feature>
<dbReference type="InterPro" id="IPR031893">
    <property type="entry name" value="Phage_tail_APC"/>
</dbReference>
<accession>A0A1D9LNJ0</accession>
<dbReference type="Proteomes" id="UP000178776">
    <property type="component" value="Chromosome"/>
</dbReference>
<evidence type="ECO:0000313" key="3">
    <source>
        <dbReference type="Proteomes" id="UP000178776"/>
    </source>
</evidence>
<dbReference type="KEGG" id="cvc:BKX93_13260"/>
<dbReference type="EMBL" id="CP017707">
    <property type="protein sequence ID" value="AOZ52878.1"/>
    <property type="molecule type" value="Genomic_DNA"/>
</dbReference>
<gene>
    <name evidence="2" type="ORF">BKX93_13260</name>
</gene>
<organism evidence="2 3">
    <name type="scientific">Chromobacterium vaccinii</name>
    <dbReference type="NCBI Taxonomy" id="1108595"/>
    <lineage>
        <taxon>Bacteria</taxon>
        <taxon>Pseudomonadati</taxon>
        <taxon>Pseudomonadota</taxon>
        <taxon>Betaproteobacteria</taxon>
        <taxon>Neisseriales</taxon>
        <taxon>Chromobacteriaceae</taxon>
        <taxon>Chromobacterium</taxon>
    </lineage>
</organism>
<dbReference type="STRING" id="1108595.BKX93_13260"/>
<evidence type="ECO:0000313" key="2">
    <source>
        <dbReference type="EMBL" id="AOZ52878.1"/>
    </source>
</evidence>